<evidence type="ECO:0000256" key="4">
    <source>
        <dbReference type="SAM" id="SignalP"/>
    </source>
</evidence>
<dbReference type="NCBIfam" id="NF037995">
    <property type="entry name" value="TRAP_S1"/>
    <property type="match status" value="1"/>
</dbReference>
<keyword evidence="2" id="KW-0813">Transport</keyword>
<dbReference type="PIRSF" id="PIRSF006470">
    <property type="entry name" value="DctB"/>
    <property type="match status" value="1"/>
</dbReference>
<comment type="caution">
    <text evidence="5">The sequence shown here is derived from an EMBL/GenBank/DDBJ whole genome shotgun (WGS) entry which is preliminary data.</text>
</comment>
<proteinExistence type="inferred from homology"/>
<keyword evidence="6" id="KW-1185">Reference proteome</keyword>
<accession>A0ABV7A9C6</accession>
<dbReference type="PANTHER" id="PTHR33376">
    <property type="match status" value="1"/>
</dbReference>
<reference evidence="6" key="1">
    <citation type="journal article" date="2019" name="Int. J. Syst. Evol. Microbiol.">
        <title>The Global Catalogue of Microorganisms (GCM) 10K type strain sequencing project: providing services to taxonomists for standard genome sequencing and annotation.</title>
        <authorList>
            <consortium name="The Broad Institute Genomics Platform"/>
            <consortium name="The Broad Institute Genome Sequencing Center for Infectious Disease"/>
            <person name="Wu L."/>
            <person name="Ma J."/>
        </authorList>
    </citation>
    <scope>NUCLEOTIDE SEQUENCE [LARGE SCALE GENOMIC DNA]</scope>
    <source>
        <strain evidence="6">KCTC 13193</strain>
    </source>
</reference>
<dbReference type="PROSITE" id="PS51257">
    <property type="entry name" value="PROKAR_LIPOPROTEIN"/>
    <property type="match status" value="1"/>
</dbReference>
<evidence type="ECO:0000256" key="2">
    <source>
        <dbReference type="ARBA" id="ARBA00022448"/>
    </source>
</evidence>
<dbReference type="Gene3D" id="3.40.190.170">
    <property type="entry name" value="Bacterial extracellular solute-binding protein, family 7"/>
    <property type="match status" value="1"/>
</dbReference>
<dbReference type="EMBL" id="JBHRRZ010000038">
    <property type="protein sequence ID" value="MFC2949704.1"/>
    <property type="molecule type" value="Genomic_DNA"/>
</dbReference>
<keyword evidence="3 4" id="KW-0732">Signal</keyword>
<evidence type="ECO:0000313" key="5">
    <source>
        <dbReference type="EMBL" id="MFC2949704.1"/>
    </source>
</evidence>
<name>A0ABV7A9C6_9BACI</name>
<feature type="signal peptide" evidence="4">
    <location>
        <begin position="1"/>
        <end position="21"/>
    </location>
</feature>
<sequence>MKKLMLLAVTVLFATVITACGDGSEETNANGEAITLKYGHSAPAEDPGGMFADKVADDAREATGGGLEIEVFPASQLGGEVEMVEQLRSGTIDITFVTSGALSNFVPEIGVLDMPFLFRDLDHAHKTLNGEIGEELKDLAREQGYEILTFLDYGEGHLVNNQQEIRTPEDVKGLKMRTLENDIFVDTFKALGADPVPIPFPELYTSIQQGVVDGTDAVNVVMTGGKLYEVTDHYTEIAMNYRSGVLLMDKEQFDSLEEGIRETLMQVVDDNNTYYHDVIYKEYEEGAQELIAENGVKIIPKEEIDREPFRKAVQSVYDKHEDRFGDLVERIAEVK</sequence>
<gene>
    <name evidence="5" type="ORF">ACFODW_15385</name>
</gene>
<evidence type="ECO:0000313" key="6">
    <source>
        <dbReference type="Proteomes" id="UP001595387"/>
    </source>
</evidence>
<dbReference type="RefSeq" id="WP_390307675.1">
    <property type="nucleotide sequence ID" value="NZ_JBHRRZ010000038.1"/>
</dbReference>
<evidence type="ECO:0000256" key="3">
    <source>
        <dbReference type="ARBA" id="ARBA00022729"/>
    </source>
</evidence>
<comment type="similarity">
    <text evidence="1">Belongs to the bacterial solute-binding protein 7 family.</text>
</comment>
<dbReference type="PANTHER" id="PTHR33376:SF7">
    <property type="entry name" value="C4-DICARBOXYLATE-BINDING PROTEIN DCTB"/>
    <property type="match status" value="1"/>
</dbReference>
<dbReference type="CDD" id="cd13603">
    <property type="entry name" value="PBP2_TRAP_Siap_TeaA_like"/>
    <property type="match status" value="1"/>
</dbReference>
<dbReference type="NCBIfam" id="TIGR00787">
    <property type="entry name" value="dctP"/>
    <property type="match status" value="1"/>
</dbReference>
<dbReference type="Proteomes" id="UP001595387">
    <property type="component" value="Unassembled WGS sequence"/>
</dbReference>
<dbReference type="InterPro" id="IPR004682">
    <property type="entry name" value="TRAP_DctP"/>
</dbReference>
<evidence type="ECO:0000256" key="1">
    <source>
        <dbReference type="ARBA" id="ARBA00009023"/>
    </source>
</evidence>
<dbReference type="Pfam" id="PF03480">
    <property type="entry name" value="DctP"/>
    <property type="match status" value="1"/>
</dbReference>
<dbReference type="InterPro" id="IPR038404">
    <property type="entry name" value="TRAP_DctP_sf"/>
</dbReference>
<protein>
    <submittedName>
        <fullName evidence="5">TRAP transporter substrate-binding protein</fullName>
    </submittedName>
</protein>
<feature type="chain" id="PRO_5046555664" evidence="4">
    <location>
        <begin position="22"/>
        <end position="335"/>
    </location>
</feature>
<organism evidence="5 6">
    <name type="scientific">Virgibacillus sediminis</name>
    <dbReference type="NCBI Taxonomy" id="202260"/>
    <lineage>
        <taxon>Bacteria</taxon>
        <taxon>Bacillati</taxon>
        <taxon>Bacillota</taxon>
        <taxon>Bacilli</taxon>
        <taxon>Bacillales</taxon>
        <taxon>Bacillaceae</taxon>
        <taxon>Virgibacillus</taxon>
    </lineage>
</organism>
<dbReference type="InterPro" id="IPR018389">
    <property type="entry name" value="DctP_fam"/>
</dbReference>